<protein>
    <recommendedName>
        <fullName evidence="4">Retrotransposon gag domain-containing protein</fullName>
    </recommendedName>
</protein>
<dbReference type="EMBL" id="QGNW01000312">
    <property type="protein sequence ID" value="RVW77472.1"/>
    <property type="molecule type" value="Genomic_DNA"/>
</dbReference>
<accession>A0A438GYZ9</accession>
<sequence>MPKWIRDSGGRLVKCDPPHNKEFELSLNIMEATLEDQHSHQGRQDNLNEFRSMRDHMHPPRMSAPSCIVPPTEQLVIRSYLVPLLPTFHGMESENPYAHIKEFEDVCNTFQEGGASIDMMRLKTNGLKRQISNFSAKENEKFYECWERYMEAINACPHHGFDIWLLVSYFYDGMSSSMKQLLETMCGGDFMSKNPEEAMDFLSYVAEAGMYTLKEDDDMKAKLAAMTRRLEELELKRIHEVQAVVEAPVQVKLCPNCKSYEHLVEECPAISTEREMFRDQANVVGQFRPNNNAPYGNTYNSSWRNHPNFSWKARATQYQQPDPPSQQSSSLEQAMANLSKVVGDFVGNQEATNAQINQRIDRVESILNKRMDGMQNDMNQKFDNIQYSISRLTNLNTLQEKGRFPSQPHQNPKGVHEVESQEGESSPMFSEPDW</sequence>
<evidence type="ECO:0000313" key="2">
    <source>
        <dbReference type="EMBL" id="RVW77472.1"/>
    </source>
</evidence>
<dbReference type="PANTHER" id="PTHR33223:SF11">
    <property type="entry name" value="ELEMENT PROTEIN, PUTATIVE-RELATED"/>
    <property type="match status" value="1"/>
</dbReference>
<evidence type="ECO:0000313" key="3">
    <source>
        <dbReference type="Proteomes" id="UP000288805"/>
    </source>
</evidence>
<feature type="region of interest" description="Disordered" evidence="1">
    <location>
        <begin position="399"/>
        <end position="434"/>
    </location>
</feature>
<dbReference type="Proteomes" id="UP000288805">
    <property type="component" value="Unassembled WGS sequence"/>
</dbReference>
<comment type="caution">
    <text evidence="2">The sequence shown here is derived from an EMBL/GenBank/DDBJ whole genome shotgun (WGS) entry which is preliminary data.</text>
</comment>
<evidence type="ECO:0000256" key="1">
    <source>
        <dbReference type="SAM" id="MobiDB-lite"/>
    </source>
</evidence>
<dbReference type="AlphaFoldDB" id="A0A438GYZ9"/>
<proteinExistence type="predicted"/>
<reference evidence="2 3" key="1">
    <citation type="journal article" date="2018" name="PLoS Genet.">
        <title>Population sequencing reveals clonal diversity and ancestral inbreeding in the grapevine cultivar Chardonnay.</title>
        <authorList>
            <person name="Roach M.J."/>
            <person name="Johnson D.L."/>
            <person name="Bohlmann J."/>
            <person name="van Vuuren H.J."/>
            <person name="Jones S.J."/>
            <person name="Pretorius I.S."/>
            <person name="Schmidt S.A."/>
            <person name="Borneman A.R."/>
        </authorList>
    </citation>
    <scope>NUCLEOTIDE SEQUENCE [LARGE SCALE GENOMIC DNA]</scope>
    <source>
        <strain evidence="3">cv. Chardonnay</strain>
        <tissue evidence="2">Leaf</tissue>
    </source>
</reference>
<dbReference type="PANTHER" id="PTHR33223">
    <property type="entry name" value="CCHC-TYPE DOMAIN-CONTAINING PROTEIN"/>
    <property type="match status" value="1"/>
</dbReference>
<organism evidence="2 3">
    <name type="scientific">Vitis vinifera</name>
    <name type="common">Grape</name>
    <dbReference type="NCBI Taxonomy" id="29760"/>
    <lineage>
        <taxon>Eukaryota</taxon>
        <taxon>Viridiplantae</taxon>
        <taxon>Streptophyta</taxon>
        <taxon>Embryophyta</taxon>
        <taxon>Tracheophyta</taxon>
        <taxon>Spermatophyta</taxon>
        <taxon>Magnoliopsida</taxon>
        <taxon>eudicotyledons</taxon>
        <taxon>Gunneridae</taxon>
        <taxon>Pentapetalae</taxon>
        <taxon>rosids</taxon>
        <taxon>Vitales</taxon>
        <taxon>Vitaceae</taxon>
        <taxon>Viteae</taxon>
        <taxon>Vitis</taxon>
    </lineage>
</organism>
<name>A0A438GYZ9_VITVI</name>
<gene>
    <name evidence="2" type="ORF">CK203_053437</name>
</gene>
<evidence type="ECO:0008006" key="4">
    <source>
        <dbReference type="Google" id="ProtNLM"/>
    </source>
</evidence>